<dbReference type="Gene3D" id="1.20.1250.20">
    <property type="entry name" value="MFS general substrate transporter like domains"/>
    <property type="match status" value="2"/>
</dbReference>
<feature type="transmembrane region" description="Helical" evidence="8">
    <location>
        <begin position="205"/>
        <end position="225"/>
    </location>
</feature>
<feature type="transmembrane region" description="Helical" evidence="8">
    <location>
        <begin position="397"/>
        <end position="417"/>
    </location>
</feature>
<evidence type="ECO:0000256" key="7">
    <source>
        <dbReference type="SAM" id="MobiDB-lite"/>
    </source>
</evidence>
<keyword evidence="4 8" id="KW-0812">Transmembrane</keyword>
<evidence type="ECO:0000256" key="2">
    <source>
        <dbReference type="ARBA" id="ARBA00010992"/>
    </source>
</evidence>
<feature type="transmembrane region" description="Helical" evidence="8">
    <location>
        <begin position="488"/>
        <end position="511"/>
    </location>
</feature>
<dbReference type="PANTHER" id="PTHR23503">
    <property type="entry name" value="SOLUTE CARRIER FAMILY 2"/>
    <property type="match status" value="1"/>
</dbReference>
<dbReference type="SUPFAM" id="SSF103473">
    <property type="entry name" value="MFS general substrate transporter"/>
    <property type="match status" value="1"/>
</dbReference>
<feature type="region of interest" description="Disordered" evidence="7">
    <location>
        <begin position="291"/>
        <end position="313"/>
    </location>
</feature>
<feature type="transmembrane region" description="Helical" evidence="8">
    <location>
        <begin position="454"/>
        <end position="476"/>
    </location>
</feature>
<evidence type="ECO:0000256" key="1">
    <source>
        <dbReference type="ARBA" id="ARBA00004141"/>
    </source>
</evidence>
<dbReference type="InterPro" id="IPR005828">
    <property type="entry name" value="MFS_sugar_transport-like"/>
</dbReference>
<protein>
    <submittedName>
        <fullName evidence="10">Bifunctional purine biosynthesis protein PurH</fullName>
    </submittedName>
</protein>
<reference evidence="10" key="1">
    <citation type="submission" date="2022-07" db="EMBL/GenBank/DDBJ databases">
        <title>Phylogenomic reconstructions and comparative analyses of Kickxellomycotina fungi.</title>
        <authorList>
            <person name="Reynolds N.K."/>
            <person name="Stajich J.E."/>
            <person name="Barry K."/>
            <person name="Grigoriev I.V."/>
            <person name="Crous P."/>
            <person name="Smith M.E."/>
        </authorList>
    </citation>
    <scope>NUCLEOTIDE SEQUENCE</scope>
    <source>
        <strain evidence="10">IMI 214461</strain>
    </source>
</reference>
<evidence type="ECO:0000256" key="3">
    <source>
        <dbReference type="ARBA" id="ARBA00022448"/>
    </source>
</evidence>
<dbReference type="GO" id="GO:0016020">
    <property type="term" value="C:membrane"/>
    <property type="evidence" value="ECO:0007669"/>
    <property type="project" value="UniProtKB-SubCell"/>
</dbReference>
<gene>
    <name evidence="10" type="primary">HGT20_1</name>
    <name evidence="10" type="ORF">H4R26_000805</name>
</gene>
<proteinExistence type="inferred from homology"/>
<evidence type="ECO:0000256" key="4">
    <source>
        <dbReference type="ARBA" id="ARBA00022692"/>
    </source>
</evidence>
<dbReference type="EMBL" id="JANBQF010000028">
    <property type="protein sequence ID" value="KAJ2007382.1"/>
    <property type="molecule type" value="Genomic_DNA"/>
</dbReference>
<evidence type="ECO:0000256" key="8">
    <source>
        <dbReference type="SAM" id="Phobius"/>
    </source>
</evidence>
<dbReference type="InterPro" id="IPR005829">
    <property type="entry name" value="Sugar_transporter_CS"/>
</dbReference>
<evidence type="ECO:0000259" key="9">
    <source>
        <dbReference type="PROSITE" id="PS50850"/>
    </source>
</evidence>
<dbReference type="PRINTS" id="PR00171">
    <property type="entry name" value="SUGRTRNSPORT"/>
</dbReference>
<organism evidence="10 11">
    <name type="scientific">Coemansia thaxteri</name>
    <dbReference type="NCBI Taxonomy" id="2663907"/>
    <lineage>
        <taxon>Eukaryota</taxon>
        <taxon>Fungi</taxon>
        <taxon>Fungi incertae sedis</taxon>
        <taxon>Zoopagomycota</taxon>
        <taxon>Kickxellomycotina</taxon>
        <taxon>Kickxellomycetes</taxon>
        <taxon>Kickxellales</taxon>
        <taxon>Kickxellaceae</taxon>
        <taxon>Coemansia</taxon>
    </lineage>
</organism>
<keyword evidence="5 8" id="KW-1133">Transmembrane helix</keyword>
<comment type="caution">
    <text evidence="10">The sequence shown here is derived from an EMBL/GenBank/DDBJ whole genome shotgun (WGS) entry which is preliminary data.</text>
</comment>
<dbReference type="AlphaFoldDB" id="A0A9W8ELR5"/>
<feature type="transmembrane region" description="Helical" evidence="8">
    <location>
        <begin position="149"/>
        <end position="166"/>
    </location>
</feature>
<feature type="transmembrane region" description="Helical" evidence="8">
    <location>
        <begin position="123"/>
        <end position="143"/>
    </location>
</feature>
<dbReference type="PROSITE" id="PS50850">
    <property type="entry name" value="MFS"/>
    <property type="match status" value="1"/>
</dbReference>
<dbReference type="InterPro" id="IPR045263">
    <property type="entry name" value="GLUT"/>
</dbReference>
<feature type="transmembrane region" description="Helical" evidence="8">
    <location>
        <begin position="178"/>
        <end position="199"/>
    </location>
</feature>
<feature type="transmembrane region" description="Helical" evidence="8">
    <location>
        <begin position="517"/>
        <end position="538"/>
    </location>
</feature>
<dbReference type="InterPro" id="IPR036259">
    <property type="entry name" value="MFS_trans_sf"/>
</dbReference>
<feature type="domain" description="Major facilitator superfamily (MFS) profile" evidence="9">
    <location>
        <begin position="39"/>
        <end position="542"/>
    </location>
</feature>
<keyword evidence="11" id="KW-1185">Reference proteome</keyword>
<dbReference type="PROSITE" id="PS00217">
    <property type="entry name" value="SUGAR_TRANSPORT_2"/>
    <property type="match status" value="1"/>
</dbReference>
<feature type="transmembrane region" description="Helical" evidence="8">
    <location>
        <begin position="358"/>
        <end position="377"/>
    </location>
</feature>
<feature type="transmembrane region" description="Helical" evidence="8">
    <location>
        <begin position="429"/>
        <end position="448"/>
    </location>
</feature>
<evidence type="ECO:0000256" key="6">
    <source>
        <dbReference type="ARBA" id="ARBA00023136"/>
    </source>
</evidence>
<accession>A0A9W8ELR5</accession>
<comment type="similarity">
    <text evidence="2">Belongs to the major facilitator superfamily. Sugar transporter (TC 2.A.1.1) family.</text>
</comment>
<evidence type="ECO:0000313" key="10">
    <source>
        <dbReference type="EMBL" id="KAJ2007382.1"/>
    </source>
</evidence>
<dbReference type="PANTHER" id="PTHR23503:SF8">
    <property type="entry name" value="FACILITATED GLUCOSE TRANSPORTER PROTEIN 1"/>
    <property type="match status" value="1"/>
</dbReference>
<sequence>MGGNGQFVPRVFAVDLHEVDSDKFQDSRESGFSWYIFFTAFLASLSAMSIGWSVGVTGAIKLAICLFQDEDETSAVGEFPKHILFTDSSWSVAAGVLSVGGLFGAIISGAIADRIGRRNTLVINNGFMLAGSVLMGTATTAVHFSLGRFVMGVGCGIASNAVNTYIGEISPAGWRGFYGSFFHFAVMLGILGSQITALFVDKMEWRVVVAIPGIFSVIQIALLPLRVESPSYLIMARHTNEARHALLKLRSGYDVTAEWQECLASLDQSTAARATVSCAMSHSSSARGQRVAPAVASGSLPNSPPNEPNDSEVTIKSASVSRPAQELGNGAACCHSPKALPSLWQTIRGRTRDDLRHLVMCNTILLLLHQINGAYAVLFTDSAMVTLVFDPESPLPTRWACVLACSLALPVVVLCMLKVDTLGRRPMLMASLSGMCIFSVLASAGLFYGPNSLVMAAVLVFFIMFNLGLGAIPWFYMSESIPAYSRSATNVLGCSLSWGLSILVGLLVPVVEQDIPQWLFVIYGGLSLLGLLFVFLCVPETACRPTTDIVKQYAGPAQLVTWRRAGTLNRRLTGART</sequence>
<evidence type="ECO:0000313" key="11">
    <source>
        <dbReference type="Proteomes" id="UP001150907"/>
    </source>
</evidence>
<evidence type="ECO:0000256" key="5">
    <source>
        <dbReference type="ARBA" id="ARBA00022989"/>
    </source>
</evidence>
<dbReference type="Pfam" id="PF00083">
    <property type="entry name" value="Sugar_tr"/>
    <property type="match status" value="2"/>
</dbReference>
<dbReference type="OrthoDB" id="4540492at2759"/>
<keyword evidence="6 8" id="KW-0472">Membrane</keyword>
<feature type="transmembrane region" description="Helical" evidence="8">
    <location>
        <begin position="90"/>
        <end position="111"/>
    </location>
</feature>
<dbReference type="Proteomes" id="UP001150907">
    <property type="component" value="Unassembled WGS sequence"/>
</dbReference>
<name>A0A9W8ELR5_9FUNG</name>
<dbReference type="GO" id="GO:0015149">
    <property type="term" value="F:hexose transmembrane transporter activity"/>
    <property type="evidence" value="ECO:0007669"/>
    <property type="project" value="TreeGrafter"/>
</dbReference>
<dbReference type="InterPro" id="IPR003663">
    <property type="entry name" value="Sugar/inositol_transpt"/>
</dbReference>
<dbReference type="InterPro" id="IPR020846">
    <property type="entry name" value="MFS_dom"/>
</dbReference>
<keyword evidence="3" id="KW-0813">Transport</keyword>
<comment type="subcellular location">
    <subcellularLocation>
        <location evidence="1">Membrane</location>
        <topology evidence="1">Multi-pass membrane protein</topology>
    </subcellularLocation>
</comment>
<feature type="transmembrane region" description="Helical" evidence="8">
    <location>
        <begin position="32"/>
        <end position="52"/>
    </location>
</feature>